<dbReference type="AlphaFoldDB" id="A0A3M7SK32"/>
<accession>A0A3M7SK32</accession>
<gene>
    <name evidence="1" type="ORF">BpHYR1_011718</name>
</gene>
<dbReference type="EMBL" id="REGN01001229">
    <property type="protein sequence ID" value="RNA36143.1"/>
    <property type="molecule type" value="Genomic_DNA"/>
</dbReference>
<evidence type="ECO:0000313" key="1">
    <source>
        <dbReference type="EMBL" id="RNA36143.1"/>
    </source>
</evidence>
<protein>
    <submittedName>
        <fullName evidence="1">Uncharacterized protein</fullName>
    </submittedName>
</protein>
<name>A0A3M7SK32_BRAPC</name>
<keyword evidence="2" id="KW-1185">Reference proteome</keyword>
<organism evidence="1 2">
    <name type="scientific">Brachionus plicatilis</name>
    <name type="common">Marine rotifer</name>
    <name type="synonym">Brachionus muelleri</name>
    <dbReference type="NCBI Taxonomy" id="10195"/>
    <lineage>
        <taxon>Eukaryota</taxon>
        <taxon>Metazoa</taxon>
        <taxon>Spiralia</taxon>
        <taxon>Gnathifera</taxon>
        <taxon>Rotifera</taxon>
        <taxon>Eurotatoria</taxon>
        <taxon>Monogononta</taxon>
        <taxon>Pseudotrocha</taxon>
        <taxon>Ploima</taxon>
        <taxon>Brachionidae</taxon>
        <taxon>Brachionus</taxon>
    </lineage>
</organism>
<reference evidence="1 2" key="1">
    <citation type="journal article" date="2018" name="Sci. Rep.">
        <title>Genomic signatures of local adaptation to the degree of environmental predictability in rotifers.</title>
        <authorList>
            <person name="Franch-Gras L."/>
            <person name="Hahn C."/>
            <person name="Garcia-Roger E.M."/>
            <person name="Carmona M.J."/>
            <person name="Serra M."/>
            <person name="Gomez A."/>
        </authorList>
    </citation>
    <scope>NUCLEOTIDE SEQUENCE [LARGE SCALE GENOMIC DNA]</scope>
    <source>
        <strain evidence="1">HYR1</strain>
    </source>
</reference>
<dbReference type="Proteomes" id="UP000276133">
    <property type="component" value="Unassembled WGS sequence"/>
</dbReference>
<evidence type="ECO:0000313" key="2">
    <source>
        <dbReference type="Proteomes" id="UP000276133"/>
    </source>
</evidence>
<proteinExistence type="predicted"/>
<sequence length="131" mass="15266">MGFESSKKAIHRQNQDVLIVLDFLAKLWCFRHFLFDLNFKNSDKNQSSLKNVSYVLCVEKKKILISITLKTTNSTQVILAMQKFTEKKASSFISYSSFAQMNHRAGMEQKFHKTKCILRILCNTKFNSINF</sequence>
<comment type="caution">
    <text evidence="1">The sequence shown here is derived from an EMBL/GenBank/DDBJ whole genome shotgun (WGS) entry which is preliminary data.</text>
</comment>